<evidence type="ECO:0000313" key="3">
    <source>
        <dbReference type="Proteomes" id="UP001220610"/>
    </source>
</evidence>
<dbReference type="PANTHER" id="PTHR18964:SF149">
    <property type="entry name" value="BIFUNCTIONAL UDP-N-ACETYLGLUCOSAMINE 2-EPIMERASE_N-ACETYLMANNOSAMINE KINASE"/>
    <property type="match status" value="1"/>
</dbReference>
<sequence length="321" mass="34478">MYRIGIDLGGTIIKVGLLQEGVVVSTRLVNAFSGTGMARTLPFIEAAMEELLAGAGVSREAVAGIGLAFPGLVNPETKTVISTNQKYDDAPDFDFNHWAASRWQAPFCMDNDARLATVGEWRYGAAKGYNNVVMVTIGTGIGTGVIIDGKVLHGAHFQAGSLGGHFVVDYRSRKCSCGNIGCVEALASSYFLPAIIREHESLSAEFKERARQFDFRQLFTLANTGDPEATLLRNDCMDVWSAALITYIHAYDPSVIVVGGGIMNSADVILPYLRERVGRLAWCPSGSVDIVASQLGDHAALLGIDHRLNQVPAVLSKSART</sequence>
<dbReference type="Proteomes" id="UP001220610">
    <property type="component" value="Chromosome"/>
</dbReference>
<gene>
    <name evidence="2" type="ORF">P0Y53_18805</name>
</gene>
<dbReference type="PANTHER" id="PTHR18964">
    <property type="entry name" value="ROK (REPRESSOR, ORF, KINASE) FAMILY"/>
    <property type="match status" value="1"/>
</dbReference>
<dbReference type="AlphaFoldDB" id="A0AAJ5WM95"/>
<accession>A0AAJ5WM95</accession>
<name>A0AAJ5WM95_9BACT</name>
<comment type="similarity">
    <text evidence="1">Belongs to the ROK (NagC/XylR) family.</text>
</comment>
<dbReference type="EMBL" id="CP119311">
    <property type="protein sequence ID" value="WEK34541.1"/>
    <property type="molecule type" value="Genomic_DNA"/>
</dbReference>
<proteinExistence type="inferred from homology"/>
<dbReference type="InterPro" id="IPR043129">
    <property type="entry name" value="ATPase_NBD"/>
</dbReference>
<evidence type="ECO:0000256" key="1">
    <source>
        <dbReference type="ARBA" id="ARBA00006479"/>
    </source>
</evidence>
<dbReference type="SUPFAM" id="SSF53067">
    <property type="entry name" value="Actin-like ATPase domain"/>
    <property type="match status" value="1"/>
</dbReference>
<evidence type="ECO:0000313" key="2">
    <source>
        <dbReference type="EMBL" id="WEK34541.1"/>
    </source>
</evidence>
<dbReference type="Pfam" id="PF00480">
    <property type="entry name" value="ROK"/>
    <property type="match status" value="1"/>
</dbReference>
<organism evidence="2 3">
    <name type="scientific">Candidatus Pseudobacter hemicellulosilyticus</name>
    <dbReference type="NCBI Taxonomy" id="3121375"/>
    <lineage>
        <taxon>Bacteria</taxon>
        <taxon>Pseudomonadati</taxon>
        <taxon>Bacteroidota</taxon>
        <taxon>Chitinophagia</taxon>
        <taxon>Chitinophagales</taxon>
        <taxon>Chitinophagaceae</taxon>
        <taxon>Pseudobacter</taxon>
    </lineage>
</organism>
<dbReference type="Gene3D" id="3.30.420.40">
    <property type="match status" value="2"/>
</dbReference>
<reference evidence="2" key="1">
    <citation type="submission" date="2023-03" db="EMBL/GenBank/DDBJ databases">
        <title>Andean soil-derived lignocellulolytic bacterial consortium as a source of novel taxa and putative plastic-active enzymes.</title>
        <authorList>
            <person name="Diaz-Garcia L."/>
            <person name="Chuvochina M."/>
            <person name="Feuerriegel G."/>
            <person name="Bunk B."/>
            <person name="Sproer C."/>
            <person name="Streit W.R."/>
            <person name="Rodriguez L.M."/>
            <person name="Overmann J."/>
            <person name="Jimenez D.J."/>
        </authorList>
    </citation>
    <scope>NUCLEOTIDE SEQUENCE</scope>
    <source>
        <strain evidence="2">MAG 7</strain>
    </source>
</reference>
<protein>
    <submittedName>
        <fullName evidence="2">ROK family protein</fullName>
    </submittedName>
</protein>
<dbReference type="InterPro" id="IPR000600">
    <property type="entry name" value="ROK"/>
</dbReference>